<evidence type="ECO:0000259" key="17">
    <source>
        <dbReference type="PROSITE" id="PS51462"/>
    </source>
</evidence>
<evidence type="ECO:0000313" key="19">
    <source>
        <dbReference type="Proteomes" id="UP000017246"/>
    </source>
</evidence>
<name>A0A068Y4M2_ECHMU</name>
<comment type="similarity">
    <text evidence="4">Belongs to the Nudix hydrolase family. PCD1 subfamily.</text>
</comment>
<evidence type="ECO:0000256" key="13">
    <source>
        <dbReference type="ARBA" id="ARBA00023211"/>
    </source>
</evidence>
<keyword evidence="10 18" id="KW-0378">Hydrolase</keyword>
<evidence type="ECO:0000256" key="11">
    <source>
        <dbReference type="ARBA" id="ARBA00022842"/>
    </source>
</evidence>
<dbReference type="GO" id="GO:0003356">
    <property type="term" value="P:regulation of cilium beat frequency"/>
    <property type="evidence" value="ECO:0007669"/>
    <property type="project" value="TreeGrafter"/>
</dbReference>
<dbReference type="GO" id="GO:0005930">
    <property type="term" value="C:axoneme"/>
    <property type="evidence" value="ECO:0007669"/>
    <property type="project" value="UniProtKB-SubCell"/>
</dbReference>
<accession>A0A068Y4M2</accession>
<dbReference type="PANTHER" id="PTHR21442">
    <property type="entry name" value="CILIA- AND FLAGELLA-ASSOCIATED PROTEIN 206"/>
    <property type="match status" value="1"/>
</dbReference>
<dbReference type="GO" id="GO:0010945">
    <property type="term" value="F:coenzyme A diphosphatase activity"/>
    <property type="evidence" value="ECO:0007669"/>
    <property type="project" value="InterPro"/>
</dbReference>
<gene>
    <name evidence="18" type="ORF">EmuJ_000696100</name>
</gene>
<organism evidence="18 19">
    <name type="scientific">Echinococcus multilocularis</name>
    <name type="common">Fox tapeworm</name>
    <dbReference type="NCBI Taxonomy" id="6211"/>
    <lineage>
        <taxon>Eukaryota</taxon>
        <taxon>Metazoa</taxon>
        <taxon>Spiralia</taxon>
        <taxon>Lophotrochozoa</taxon>
        <taxon>Platyhelminthes</taxon>
        <taxon>Cestoda</taxon>
        <taxon>Eucestoda</taxon>
        <taxon>Cyclophyllidea</taxon>
        <taxon>Taeniidae</taxon>
        <taxon>Echinococcus</taxon>
    </lineage>
</organism>
<sequence length="851" mass="96218">MCVDRIMERNSPTLDTIKMQLFFDMNYMSRDLFLKEHEGVVATRFKPILEKICAPVKNSPEEYEKIYRFIIFGTLLYPGLGSSNRITAIREATSILQTYLPIDETPKFCFVHPKRREQKFFELVGLVLGTRVYNFSLGFGGEGIDNLPELAEEGVRTTVETLDKQLKEVETYASLFTSLYLKLAAVDVNTETQANVSAIEAKKMGISRSLLKAATINARQLAVYLRLIRRDLVNLESGHREDKEKLVLVLGEILNCLRANQNTLHPSFQKHLLELSRLWMKFKENVTFIAMLSNLLNSLQQFSFRRYVLLEASRLLNLIHEAEVVCDEMRKKATTRVKPKSEDRSQWAFPTPGSEVKVDLNGFCAWSIVRYQGLPIPCTPWIGVYVFEGKKYGFSSVEAAMEFGSAPEKFVAELNEVVRNNPELIDLLSMASTFQEGRAFFPNEEDAVESKQLTDQGSQTVVHPIPRHIDTKYTWNEWELRRRALQMTYVRKCVTHSVQTHLSNWRRDNDTQVYLPRLECNQTKRDNYSQVPRPSVYLHGLRGGVSVAKAGGAKEAFEGSPYSNWCKVYRFVDSTKVDLTLPAEDHFCGMNSETKAPIISFACVWMPGVAELFGSVNRQRCVSLLQRLTPVRPRPDGAFDSAVLIPLCYYDGHHPAILFTKRSLLVRHFPGVMSFPGGRVEPSESVVEAALRELEEEIGIPPSFVDSWTTFAPFPTRTTPSLIHPLVGFIGNYDPSEDTISQRVGGSLRCARLRPSPCEVEMVVFRSINWLLNPACRKYCVYRERSCLPFTGATSFLGSPCSTLRKPHKNVTFTLPVFGGSPGSVELPRITGATALLTHQLLTCLSPKGLP</sequence>
<dbReference type="GO" id="GO:0000287">
    <property type="term" value="F:magnesium ion binding"/>
    <property type="evidence" value="ECO:0007669"/>
    <property type="project" value="InterPro"/>
</dbReference>
<dbReference type="eggNOG" id="KOG3069">
    <property type="taxonomic scope" value="Eukaryota"/>
</dbReference>
<dbReference type="STRING" id="6211.A0A068Y4M2"/>
<dbReference type="InterPro" id="IPR000059">
    <property type="entry name" value="NUDIX_hydrolase_NudL_CS"/>
</dbReference>
<evidence type="ECO:0000256" key="1">
    <source>
        <dbReference type="ARBA" id="ARBA00001936"/>
    </source>
</evidence>
<keyword evidence="13" id="KW-0464">Manganese</keyword>
<dbReference type="Pfam" id="PF12018">
    <property type="entry name" value="FAP206"/>
    <property type="match status" value="1"/>
</dbReference>
<dbReference type="AlphaFoldDB" id="A0A068Y4M2"/>
<dbReference type="PROSITE" id="PS51462">
    <property type="entry name" value="NUDIX"/>
    <property type="match status" value="1"/>
</dbReference>
<feature type="domain" description="Nudix hydrolase" evidence="17">
    <location>
        <begin position="638"/>
        <end position="793"/>
    </location>
</feature>
<comment type="similarity">
    <text evidence="5">Belongs to the CFAP206 family.</text>
</comment>
<reference evidence="18" key="1">
    <citation type="journal article" date="2013" name="Nature">
        <title>The genomes of four tapeworm species reveal adaptations to parasitism.</title>
        <authorList>
            <person name="Tsai I.J."/>
            <person name="Zarowiecki M."/>
            <person name="Holroyd N."/>
            <person name="Garciarrubio A."/>
            <person name="Sanchez-Flores A."/>
            <person name="Brooks K.L."/>
            <person name="Tracey A."/>
            <person name="Bobes R.J."/>
            <person name="Fragoso G."/>
            <person name="Sciutto E."/>
            <person name="Aslett M."/>
            <person name="Beasley H."/>
            <person name="Bennett H.M."/>
            <person name="Cai J."/>
            <person name="Camicia F."/>
            <person name="Clark R."/>
            <person name="Cucher M."/>
            <person name="De Silva N."/>
            <person name="Day T.A."/>
            <person name="Deplazes P."/>
            <person name="Estrada K."/>
            <person name="Fernandez C."/>
            <person name="Holland P.W."/>
            <person name="Hou J."/>
            <person name="Hu S."/>
            <person name="Huckvale T."/>
            <person name="Hung S.S."/>
            <person name="Kamenetzky L."/>
            <person name="Keane J.A."/>
            <person name="Kiss F."/>
            <person name="Koziol U."/>
            <person name="Lambert O."/>
            <person name="Liu K."/>
            <person name="Luo X."/>
            <person name="Luo Y."/>
            <person name="Macchiaroli N."/>
            <person name="Nichol S."/>
            <person name="Paps J."/>
            <person name="Parkinson J."/>
            <person name="Pouchkina-Stantcheva N."/>
            <person name="Riddiford N."/>
            <person name="Rosenzvit M."/>
            <person name="Salinas G."/>
            <person name="Wasmuth J.D."/>
            <person name="Zamanian M."/>
            <person name="Zheng Y."/>
            <person name="Cai X."/>
            <person name="Soberon X."/>
            <person name="Olson P.D."/>
            <person name="Laclette J.P."/>
            <person name="Brehm K."/>
            <person name="Berriman M."/>
            <person name="Garciarrubio A."/>
            <person name="Bobes R.J."/>
            <person name="Fragoso G."/>
            <person name="Sanchez-Flores A."/>
            <person name="Estrada K."/>
            <person name="Cevallos M.A."/>
            <person name="Morett E."/>
            <person name="Gonzalez V."/>
            <person name="Portillo T."/>
            <person name="Ochoa-Leyva A."/>
            <person name="Jose M.V."/>
            <person name="Sciutto E."/>
            <person name="Landa A."/>
            <person name="Jimenez L."/>
            <person name="Valdes V."/>
            <person name="Carrero J.C."/>
            <person name="Larralde C."/>
            <person name="Morales-Montor J."/>
            <person name="Limon-Lason J."/>
            <person name="Soberon X."/>
            <person name="Laclette J.P."/>
        </authorList>
    </citation>
    <scope>NUCLEOTIDE SEQUENCE [LARGE SCALE GENOMIC DNA]</scope>
</reference>
<keyword evidence="11" id="KW-0460">Magnesium</keyword>
<dbReference type="OMA" id="QYPETCS"/>
<evidence type="ECO:0000256" key="14">
    <source>
        <dbReference type="ARBA" id="ARBA00023212"/>
    </source>
</evidence>
<dbReference type="PANTHER" id="PTHR21442:SF0">
    <property type="entry name" value="CILIA- AND FLAGELLA-ASSOCIATED PROTEIN 206"/>
    <property type="match status" value="1"/>
</dbReference>
<evidence type="ECO:0000256" key="2">
    <source>
        <dbReference type="ARBA" id="ARBA00001946"/>
    </source>
</evidence>
<dbReference type="GO" id="GO:0009132">
    <property type="term" value="P:nucleoside diphosphate metabolic process"/>
    <property type="evidence" value="ECO:0007669"/>
    <property type="project" value="InterPro"/>
</dbReference>
<keyword evidence="7" id="KW-0963">Cytoplasm</keyword>
<dbReference type="CDD" id="cd03426">
    <property type="entry name" value="NUDIX_CoAse_Nudt7"/>
    <property type="match status" value="1"/>
</dbReference>
<comment type="subcellular location">
    <subcellularLocation>
        <location evidence="3">Cytoplasm</location>
        <location evidence="3">Cytoskeleton</location>
        <location evidence="3">Cilium axoneme</location>
    </subcellularLocation>
</comment>
<dbReference type="GO" id="GO:0036064">
    <property type="term" value="C:ciliary basal body"/>
    <property type="evidence" value="ECO:0007669"/>
    <property type="project" value="TreeGrafter"/>
</dbReference>
<dbReference type="Proteomes" id="UP000017246">
    <property type="component" value="Unassembled WGS sequence"/>
</dbReference>
<dbReference type="InterPro" id="IPR020084">
    <property type="entry name" value="NUDIX_hydrolase_CS"/>
</dbReference>
<evidence type="ECO:0000256" key="6">
    <source>
        <dbReference type="ARBA" id="ARBA00021602"/>
    </source>
</evidence>
<keyword evidence="9" id="KW-0970">Cilium biogenesis/degradation</keyword>
<protein>
    <recommendedName>
        <fullName evidence="6">Cilia- and flagella-associated protein 206</fullName>
    </recommendedName>
</protein>
<keyword evidence="19" id="KW-1185">Reference proteome</keyword>
<dbReference type="InterPro" id="IPR045121">
    <property type="entry name" value="CoAse"/>
</dbReference>
<evidence type="ECO:0000256" key="3">
    <source>
        <dbReference type="ARBA" id="ARBA00004430"/>
    </source>
</evidence>
<comment type="cofactor">
    <cofactor evidence="2">
        <name>Mg(2+)</name>
        <dbReference type="ChEBI" id="CHEBI:18420"/>
    </cofactor>
</comment>
<evidence type="ECO:0000256" key="8">
    <source>
        <dbReference type="ARBA" id="ARBA00022723"/>
    </source>
</evidence>
<evidence type="ECO:0000256" key="7">
    <source>
        <dbReference type="ARBA" id="ARBA00022490"/>
    </source>
</evidence>
<reference evidence="18" key="2">
    <citation type="submission" date="2015-11" db="EMBL/GenBank/DDBJ databases">
        <authorList>
            <person name="Zhang Y."/>
            <person name="Guo Z."/>
        </authorList>
    </citation>
    <scope>NUCLEOTIDE SEQUENCE</scope>
</reference>
<evidence type="ECO:0000256" key="5">
    <source>
        <dbReference type="ARBA" id="ARBA00010500"/>
    </source>
</evidence>
<dbReference type="Pfam" id="PF00293">
    <property type="entry name" value="NUDIX"/>
    <property type="match status" value="1"/>
</dbReference>
<evidence type="ECO:0000256" key="9">
    <source>
        <dbReference type="ARBA" id="ARBA00022794"/>
    </source>
</evidence>
<keyword evidence="14" id="KW-0206">Cytoskeleton</keyword>
<dbReference type="InterPro" id="IPR015797">
    <property type="entry name" value="NUDIX_hydrolase-like_dom_sf"/>
</dbReference>
<keyword evidence="8" id="KW-0479">Metal-binding</keyword>
<dbReference type="Gene3D" id="3.90.79.10">
    <property type="entry name" value="Nucleoside Triphosphate Pyrophosphohydrolase"/>
    <property type="match status" value="1"/>
</dbReference>
<evidence type="ECO:0000313" key="18">
    <source>
        <dbReference type="EMBL" id="CDS39435.1"/>
    </source>
</evidence>
<dbReference type="GO" id="GO:0030030">
    <property type="term" value="P:cell projection organization"/>
    <property type="evidence" value="ECO:0007669"/>
    <property type="project" value="UniProtKB-KW"/>
</dbReference>
<dbReference type="PROSITE" id="PS01293">
    <property type="entry name" value="NUDIX_COA"/>
    <property type="match status" value="1"/>
</dbReference>
<evidence type="ECO:0000256" key="12">
    <source>
        <dbReference type="ARBA" id="ARBA00023069"/>
    </source>
</evidence>
<keyword evidence="12" id="KW-0969">Cilium</keyword>
<evidence type="ECO:0000256" key="16">
    <source>
        <dbReference type="ARBA" id="ARBA00045321"/>
    </source>
</evidence>
<dbReference type="EMBL" id="LN902843">
    <property type="protein sequence ID" value="CDS39435.1"/>
    <property type="molecule type" value="Genomic_DNA"/>
</dbReference>
<dbReference type="PROSITE" id="PS00893">
    <property type="entry name" value="NUDIX_BOX"/>
    <property type="match status" value="1"/>
</dbReference>
<dbReference type="GO" id="GO:0030145">
    <property type="term" value="F:manganese ion binding"/>
    <property type="evidence" value="ECO:0007669"/>
    <property type="project" value="InterPro"/>
</dbReference>
<keyword evidence="15" id="KW-0966">Cell projection</keyword>
<evidence type="ECO:0000256" key="4">
    <source>
        <dbReference type="ARBA" id="ARBA00006506"/>
    </source>
</evidence>
<comment type="cofactor">
    <cofactor evidence="1">
        <name>Mn(2+)</name>
        <dbReference type="ChEBI" id="CHEBI:29035"/>
    </cofactor>
</comment>
<dbReference type="InterPro" id="IPR000086">
    <property type="entry name" value="NUDIX_hydrolase_dom"/>
</dbReference>
<dbReference type="SUPFAM" id="SSF55811">
    <property type="entry name" value="Nudix"/>
    <property type="match status" value="1"/>
</dbReference>
<evidence type="ECO:0000256" key="10">
    <source>
        <dbReference type="ARBA" id="ARBA00022801"/>
    </source>
</evidence>
<dbReference type="InterPro" id="IPR021897">
    <property type="entry name" value="FAP206"/>
</dbReference>
<comment type="function">
    <text evidence="16">Essential for sperm motility and is involved in the regulation of the beating frequency of motile cilia on the epithelial cells of the respiratory tract. Required for the establishment of radial spokes in sperm flagella.</text>
</comment>
<proteinExistence type="inferred from homology"/>
<evidence type="ECO:0000256" key="15">
    <source>
        <dbReference type="ARBA" id="ARBA00023273"/>
    </source>
</evidence>
<dbReference type="OrthoDB" id="10251073at2759"/>